<gene>
    <name evidence="5" type="ORF">GCM10009754_83160</name>
</gene>
<accession>A0ABP5E4Y0</accession>
<dbReference type="InterPro" id="IPR050204">
    <property type="entry name" value="AraC_XylS_family_regulators"/>
</dbReference>
<evidence type="ECO:0000256" key="1">
    <source>
        <dbReference type="ARBA" id="ARBA00023015"/>
    </source>
</evidence>
<proteinExistence type="predicted"/>
<evidence type="ECO:0000256" key="2">
    <source>
        <dbReference type="ARBA" id="ARBA00023125"/>
    </source>
</evidence>
<dbReference type="InterPro" id="IPR009057">
    <property type="entry name" value="Homeodomain-like_sf"/>
</dbReference>
<comment type="caution">
    <text evidence="5">The sequence shown here is derived from an EMBL/GenBank/DDBJ whole genome shotgun (WGS) entry which is preliminary data.</text>
</comment>
<keyword evidence="1" id="KW-0805">Transcription regulation</keyword>
<dbReference type="RefSeq" id="WP_344431421.1">
    <property type="nucleotide sequence ID" value="NZ_BAAANN010000061.1"/>
</dbReference>
<organism evidence="5 6">
    <name type="scientific">Amycolatopsis minnesotensis</name>
    <dbReference type="NCBI Taxonomy" id="337894"/>
    <lineage>
        <taxon>Bacteria</taxon>
        <taxon>Bacillati</taxon>
        <taxon>Actinomycetota</taxon>
        <taxon>Actinomycetes</taxon>
        <taxon>Pseudonocardiales</taxon>
        <taxon>Pseudonocardiaceae</taxon>
        <taxon>Amycolatopsis</taxon>
    </lineage>
</organism>
<dbReference type="InterPro" id="IPR018060">
    <property type="entry name" value="HTH_AraC"/>
</dbReference>
<keyword evidence="6" id="KW-1185">Reference proteome</keyword>
<sequence>MTGEWAVARPHRALRPLVARYIGYTQHGMPAGVHRGLPSRFVTLVISLDEPMRVLGMPIPGESPLAARGMVGGMHTGPALLEQAPFQSGIHLELNPLGAHALLGVSAAELSGHLVELGDLGSPALAALPDRLTEAPTWHRRFEILDETLGASLGDGDTGTPEIGWAWRRMLTAAGRVRVDALADEVGWSRRHFGELFRRELGLPPKQAARVLRFERAGAVLRASGRVDLAALAVDCGYYDQAHLTREWRALAGCTPGVWIAEELPFLQYAEPGADADSVA</sequence>
<dbReference type="Pfam" id="PF12833">
    <property type="entry name" value="HTH_18"/>
    <property type="match status" value="1"/>
</dbReference>
<evidence type="ECO:0000313" key="5">
    <source>
        <dbReference type="EMBL" id="GAA1991771.1"/>
    </source>
</evidence>
<dbReference type="Gene3D" id="1.10.10.60">
    <property type="entry name" value="Homeodomain-like"/>
    <property type="match status" value="1"/>
</dbReference>
<dbReference type="PANTHER" id="PTHR46796">
    <property type="entry name" value="HTH-TYPE TRANSCRIPTIONAL ACTIVATOR RHAS-RELATED"/>
    <property type="match status" value="1"/>
</dbReference>
<evidence type="ECO:0000259" key="4">
    <source>
        <dbReference type="PROSITE" id="PS01124"/>
    </source>
</evidence>
<keyword evidence="2" id="KW-0238">DNA-binding</keyword>
<protein>
    <submittedName>
        <fullName evidence="5">AraC family transcriptional regulator</fullName>
    </submittedName>
</protein>
<dbReference type="EMBL" id="BAAANN010000061">
    <property type="protein sequence ID" value="GAA1991771.1"/>
    <property type="molecule type" value="Genomic_DNA"/>
</dbReference>
<dbReference type="PANTHER" id="PTHR46796:SF15">
    <property type="entry name" value="BLL1074 PROTEIN"/>
    <property type="match status" value="1"/>
</dbReference>
<evidence type="ECO:0000313" key="6">
    <source>
        <dbReference type="Proteomes" id="UP001501116"/>
    </source>
</evidence>
<dbReference type="SUPFAM" id="SSF46689">
    <property type="entry name" value="Homeodomain-like"/>
    <property type="match status" value="1"/>
</dbReference>
<keyword evidence="3" id="KW-0804">Transcription</keyword>
<dbReference type="Proteomes" id="UP001501116">
    <property type="component" value="Unassembled WGS sequence"/>
</dbReference>
<dbReference type="PROSITE" id="PS01124">
    <property type="entry name" value="HTH_ARAC_FAMILY_2"/>
    <property type="match status" value="1"/>
</dbReference>
<evidence type="ECO:0000256" key="3">
    <source>
        <dbReference type="ARBA" id="ARBA00023163"/>
    </source>
</evidence>
<reference evidence="6" key="1">
    <citation type="journal article" date="2019" name="Int. J. Syst. Evol. Microbiol.">
        <title>The Global Catalogue of Microorganisms (GCM) 10K type strain sequencing project: providing services to taxonomists for standard genome sequencing and annotation.</title>
        <authorList>
            <consortium name="The Broad Institute Genomics Platform"/>
            <consortium name="The Broad Institute Genome Sequencing Center for Infectious Disease"/>
            <person name="Wu L."/>
            <person name="Ma J."/>
        </authorList>
    </citation>
    <scope>NUCLEOTIDE SEQUENCE [LARGE SCALE GENOMIC DNA]</scope>
    <source>
        <strain evidence="6">JCM 14545</strain>
    </source>
</reference>
<dbReference type="SMART" id="SM00342">
    <property type="entry name" value="HTH_ARAC"/>
    <property type="match status" value="1"/>
</dbReference>
<name>A0ABP5E4Y0_9PSEU</name>
<feature type="domain" description="HTH araC/xylS-type" evidence="4">
    <location>
        <begin position="176"/>
        <end position="262"/>
    </location>
</feature>